<dbReference type="OrthoDB" id="5148898at2"/>
<dbReference type="EMBL" id="SOFL01000037">
    <property type="protein sequence ID" value="TFC00826.1"/>
    <property type="molecule type" value="Genomic_DNA"/>
</dbReference>
<reference evidence="2 3" key="1">
    <citation type="submission" date="2019-03" db="EMBL/GenBank/DDBJ databases">
        <title>Genomics of glacier-inhabiting Cryobacterium strains.</title>
        <authorList>
            <person name="Liu Q."/>
            <person name="Xin Y.-H."/>
        </authorList>
    </citation>
    <scope>NUCLEOTIDE SEQUENCE [LARGE SCALE GENOMIC DNA]</scope>
    <source>
        <strain evidence="2 3">RHLS22-1</strain>
    </source>
</reference>
<evidence type="ECO:0000313" key="2">
    <source>
        <dbReference type="EMBL" id="TFC00826.1"/>
    </source>
</evidence>
<evidence type="ECO:0000256" key="1">
    <source>
        <dbReference type="SAM" id="Phobius"/>
    </source>
</evidence>
<comment type="caution">
    <text evidence="2">The sequence shown here is derived from an EMBL/GenBank/DDBJ whole genome shotgun (WGS) entry which is preliminary data.</text>
</comment>
<dbReference type="RefSeq" id="WP_134454172.1">
    <property type="nucleotide sequence ID" value="NZ_SOFL01000037.1"/>
</dbReference>
<protein>
    <recommendedName>
        <fullName evidence="4">DUF2975 domain-containing protein</fullName>
    </recommendedName>
</protein>
<dbReference type="Proteomes" id="UP000297907">
    <property type="component" value="Unassembled WGS sequence"/>
</dbReference>
<keyword evidence="3" id="KW-1185">Reference proteome</keyword>
<name>A0A4R8W6R9_9MICO</name>
<sequence>MPLFAVGVTDVTCGVRSAARRADGCAVFPPTCPRSDELHLADRTARLERRLGRVLTWLALGGALLWGLLATGIGVATVVGQLLTDRFVVTLFADALLLGTVLWQGFGGLGRMIAAGELNGDAPGGFWPLATLVDLAPGGTGVVLLVAAAAISMGQRLQRETDGLV</sequence>
<evidence type="ECO:0008006" key="4">
    <source>
        <dbReference type="Google" id="ProtNLM"/>
    </source>
</evidence>
<feature type="transmembrane region" description="Helical" evidence="1">
    <location>
        <begin position="126"/>
        <end position="151"/>
    </location>
</feature>
<proteinExistence type="predicted"/>
<keyword evidence="1" id="KW-1133">Transmembrane helix</keyword>
<dbReference type="AlphaFoldDB" id="A0A4R8W6R9"/>
<accession>A0A4R8W6R9</accession>
<feature type="transmembrane region" description="Helical" evidence="1">
    <location>
        <begin position="54"/>
        <end position="80"/>
    </location>
</feature>
<feature type="transmembrane region" description="Helical" evidence="1">
    <location>
        <begin position="87"/>
        <end position="106"/>
    </location>
</feature>
<organism evidence="2 3">
    <name type="scientific">Cryobacterium adonitolivorans</name>
    <dbReference type="NCBI Taxonomy" id="1259189"/>
    <lineage>
        <taxon>Bacteria</taxon>
        <taxon>Bacillati</taxon>
        <taxon>Actinomycetota</taxon>
        <taxon>Actinomycetes</taxon>
        <taxon>Micrococcales</taxon>
        <taxon>Microbacteriaceae</taxon>
        <taxon>Cryobacterium</taxon>
    </lineage>
</organism>
<gene>
    <name evidence="2" type="ORF">E3O42_12040</name>
</gene>
<evidence type="ECO:0000313" key="3">
    <source>
        <dbReference type="Proteomes" id="UP000297907"/>
    </source>
</evidence>
<keyword evidence="1" id="KW-0472">Membrane</keyword>
<keyword evidence="1" id="KW-0812">Transmembrane</keyword>